<sequence>MEGWFLDRRGFDGKRRVWVGMTLLAGLALVGCKGSGPADQALVTSGTQAEYRASLDPLIPKMSKHELEAFDWAVQDFDLAKLQSRYPGASPRQIIRGEVRDVLDTYPGMITELQKKAAAEAPLRAELSEITAKDVDFAIEKNFFGLQPIIKATVTNASRYPVSQLKWQAALYLDGANKPVAQAVLNNDYRQNGGLKTGDQFTARFPVGYLRGDEAWTTLEIRNAAKRRVTLEPLLDTILDFGDRQYLAEDPVLQIERKKAAIEAAKRYSDI</sequence>
<dbReference type="AlphaFoldDB" id="A0A2K1Q241"/>
<comment type="caution">
    <text evidence="1">The sequence shown here is derived from an EMBL/GenBank/DDBJ whole genome shotgun (WGS) entry which is preliminary data.</text>
</comment>
<protein>
    <submittedName>
        <fullName evidence="1">Uncharacterized protein</fullName>
    </submittedName>
</protein>
<accession>A0A2K1Q241</accession>
<name>A0A2K1Q241_9GAMM</name>
<proteinExistence type="predicted"/>
<dbReference type="EMBL" id="NPZB01000001">
    <property type="protein sequence ID" value="PNS09102.1"/>
    <property type="molecule type" value="Genomic_DNA"/>
</dbReference>
<organism evidence="1 2">
    <name type="scientific">Solilutibacter silvestris</name>
    <dbReference type="NCBI Taxonomy" id="1645665"/>
    <lineage>
        <taxon>Bacteria</taxon>
        <taxon>Pseudomonadati</taxon>
        <taxon>Pseudomonadota</taxon>
        <taxon>Gammaproteobacteria</taxon>
        <taxon>Lysobacterales</taxon>
        <taxon>Lysobacteraceae</taxon>
        <taxon>Solilutibacter</taxon>
    </lineage>
</organism>
<keyword evidence="2" id="KW-1185">Reference proteome</keyword>
<reference evidence="1 2" key="1">
    <citation type="submission" date="2017-08" db="EMBL/GenBank/DDBJ databases">
        <title>Lysobacter sylvestris genome.</title>
        <authorList>
            <person name="Zhang D.-C."/>
            <person name="Albuquerque L."/>
            <person name="Franca L."/>
            <person name="Froufe H.J.C."/>
            <person name="Barroso C."/>
            <person name="Egas C."/>
            <person name="Da Costa M."/>
            <person name="Margesin R."/>
        </authorList>
    </citation>
    <scope>NUCLEOTIDE SEQUENCE [LARGE SCALE GENOMIC DNA]</scope>
    <source>
        <strain evidence="1 2">AM20-91</strain>
    </source>
</reference>
<evidence type="ECO:0000313" key="2">
    <source>
        <dbReference type="Proteomes" id="UP000236220"/>
    </source>
</evidence>
<dbReference type="Proteomes" id="UP000236220">
    <property type="component" value="Unassembled WGS sequence"/>
</dbReference>
<gene>
    <name evidence="1" type="ORF">Lysil_0731</name>
</gene>
<evidence type="ECO:0000313" key="1">
    <source>
        <dbReference type="EMBL" id="PNS09102.1"/>
    </source>
</evidence>